<feature type="domain" description="HTH tetR-type" evidence="5">
    <location>
        <begin position="12"/>
        <end position="72"/>
    </location>
</feature>
<dbReference type="InterPro" id="IPR036271">
    <property type="entry name" value="Tet_transcr_reg_TetR-rel_C_sf"/>
</dbReference>
<dbReference type="Proteomes" id="UP001596222">
    <property type="component" value="Unassembled WGS sequence"/>
</dbReference>
<evidence type="ECO:0000313" key="7">
    <source>
        <dbReference type="Proteomes" id="UP001596222"/>
    </source>
</evidence>
<dbReference type="Gene3D" id="1.10.357.10">
    <property type="entry name" value="Tetracycline Repressor, domain 2"/>
    <property type="match status" value="1"/>
</dbReference>
<organism evidence="6 7">
    <name type="scientific">Streptomyces aureoversilis</name>
    <dbReference type="NCBI Taxonomy" id="67277"/>
    <lineage>
        <taxon>Bacteria</taxon>
        <taxon>Bacillati</taxon>
        <taxon>Actinomycetota</taxon>
        <taxon>Actinomycetes</taxon>
        <taxon>Kitasatosporales</taxon>
        <taxon>Streptomycetaceae</taxon>
        <taxon>Streptomyces</taxon>
    </lineage>
</organism>
<evidence type="ECO:0000259" key="5">
    <source>
        <dbReference type="PROSITE" id="PS50977"/>
    </source>
</evidence>
<gene>
    <name evidence="6" type="ORF">ACFPP6_11380</name>
</gene>
<dbReference type="InterPro" id="IPR011075">
    <property type="entry name" value="TetR_C"/>
</dbReference>
<keyword evidence="1" id="KW-0805">Transcription regulation</keyword>
<dbReference type="PANTHER" id="PTHR47506:SF1">
    <property type="entry name" value="HTH-TYPE TRANSCRIPTIONAL REGULATOR YJDC"/>
    <property type="match status" value="1"/>
</dbReference>
<dbReference type="SUPFAM" id="SSF46689">
    <property type="entry name" value="Homeodomain-like"/>
    <property type="match status" value="1"/>
</dbReference>
<keyword evidence="2 4" id="KW-0238">DNA-binding</keyword>
<proteinExistence type="predicted"/>
<comment type="caution">
    <text evidence="6">The sequence shown here is derived from an EMBL/GenBank/DDBJ whole genome shotgun (WGS) entry which is preliminary data.</text>
</comment>
<dbReference type="InterPro" id="IPR009057">
    <property type="entry name" value="Homeodomain-like_sf"/>
</dbReference>
<evidence type="ECO:0000256" key="4">
    <source>
        <dbReference type="PROSITE-ProRule" id="PRU00335"/>
    </source>
</evidence>
<keyword evidence="7" id="KW-1185">Reference proteome</keyword>
<feature type="DNA-binding region" description="H-T-H motif" evidence="4">
    <location>
        <begin position="35"/>
        <end position="54"/>
    </location>
</feature>
<keyword evidence="3" id="KW-0804">Transcription</keyword>
<evidence type="ECO:0000256" key="2">
    <source>
        <dbReference type="ARBA" id="ARBA00023125"/>
    </source>
</evidence>
<evidence type="ECO:0000256" key="1">
    <source>
        <dbReference type="ARBA" id="ARBA00023015"/>
    </source>
</evidence>
<dbReference type="InterPro" id="IPR001647">
    <property type="entry name" value="HTH_TetR"/>
</dbReference>
<dbReference type="RefSeq" id="WP_382039831.1">
    <property type="nucleotide sequence ID" value="NZ_JBHSKJ010000005.1"/>
</dbReference>
<dbReference type="Pfam" id="PF00440">
    <property type="entry name" value="TetR_N"/>
    <property type="match status" value="1"/>
</dbReference>
<reference evidence="7" key="1">
    <citation type="journal article" date="2019" name="Int. J. Syst. Evol. Microbiol.">
        <title>The Global Catalogue of Microorganisms (GCM) 10K type strain sequencing project: providing services to taxonomists for standard genome sequencing and annotation.</title>
        <authorList>
            <consortium name="The Broad Institute Genomics Platform"/>
            <consortium name="The Broad Institute Genome Sequencing Center for Infectious Disease"/>
            <person name="Wu L."/>
            <person name="Ma J."/>
        </authorList>
    </citation>
    <scope>NUCLEOTIDE SEQUENCE [LARGE SCALE GENOMIC DNA]</scope>
    <source>
        <strain evidence="7">CGMCC 4.1641</strain>
    </source>
</reference>
<dbReference type="SUPFAM" id="SSF48498">
    <property type="entry name" value="Tetracyclin repressor-like, C-terminal domain"/>
    <property type="match status" value="1"/>
</dbReference>
<sequence length="204" mass="22083">MPVKPGATIDPLATRARVLSSAVQLFYERGVHTVGVDEIAHHAGASKLTIYRNFGSKEGLVEAVLEYRSEHIHRWLVTHLEGVPAGRERVLALFDLLIRWYERDGYCGCAVINAAVETRHLDGPVRQLPRAHLTRYRELLEELLAGAGAGRPAVLARHLLILIEGATTITAIDGDPAAGHDARAAAEVLLDAACAAPADSRSLH</sequence>
<protein>
    <submittedName>
        <fullName evidence="6">TetR/AcrR family transcriptional regulator</fullName>
    </submittedName>
</protein>
<evidence type="ECO:0000313" key="6">
    <source>
        <dbReference type="EMBL" id="MFC5145262.1"/>
    </source>
</evidence>
<dbReference type="PROSITE" id="PS50977">
    <property type="entry name" value="HTH_TETR_2"/>
    <property type="match status" value="1"/>
</dbReference>
<name>A0ABV9ZYP1_9ACTN</name>
<dbReference type="EMBL" id="JBHSKJ010000005">
    <property type="protein sequence ID" value="MFC5145262.1"/>
    <property type="molecule type" value="Genomic_DNA"/>
</dbReference>
<dbReference type="PANTHER" id="PTHR47506">
    <property type="entry name" value="TRANSCRIPTIONAL REGULATORY PROTEIN"/>
    <property type="match status" value="1"/>
</dbReference>
<evidence type="ECO:0000256" key="3">
    <source>
        <dbReference type="ARBA" id="ARBA00023163"/>
    </source>
</evidence>
<dbReference type="Pfam" id="PF16925">
    <property type="entry name" value="TetR_C_13"/>
    <property type="match status" value="1"/>
</dbReference>
<dbReference type="PRINTS" id="PR00455">
    <property type="entry name" value="HTHTETR"/>
</dbReference>
<accession>A0ABV9ZYP1</accession>